<dbReference type="PROSITE" id="PS52015">
    <property type="entry name" value="TONB_CTD"/>
    <property type="match status" value="1"/>
</dbReference>
<feature type="domain" description="TonB C-terminal" evidence="11">
    <location>
        <begin position="166"/>
        <end position="255"/>
    </location>
</feature>
<dbReference type="InterPro" id="IPR037682">
    <property type="entry name" value="TonB_C"/>
</dbReference>
<dbReference type="AlphaFoldDB" id="I0W9F2"/>
<keyword evidence="6 10" id="KW-0812">Transmembrane</keyword>
<dbReference type="GO" id="GO:0055085">
    <property type="term" value="P:transmembrane transport"/>
    <property type="evidence" value="ECO:0007669"/>
    <property type="project" value="InterPro"/>
</dbReference>
<reference evidence="12 13" key="1">
    <citation type="journal article" date="2012" name="J. Bacteriol.">
        <title>Genome Sequence of the Halotolerant Bacterium Imtechella halotolerans K1T.</title>
        <authorList>
            <person name="Kumar S."/>
            <person name="Vikram S."/>
            <person name="Subramanian S."/>
            <person name="Raghava G.P."/>
            <person name="Pinnaka A.K."/>
        </authorList>
    </citation>
    <scope>NUCLEOTIDE SEQUENCE [LARGE SCALE GENOMIC DNA]</scope>
    <source>
        <strain evidence="12 13">K1</strain>
    </source>
</reference>
<keyword evidence="9 10" id="KW-0472">Membrane</keyword>
<dbReference type="RefSeq" id="WP_008240418.1">
    <property type="nucleotide sequence ID" value="NZ_AJJU01000023.1"/>
</dbReference>
<dbReference type="Gene3D" id="3.30.1150.10">
    <property type="match status" value="1"/>
</dbReference>
<evidence type="ECO:0000256" key="5">
    <source>
        <dbReference type="ARBA" id="ARBA00022519"/>
    </source>
</evidence>
<comment type="subcellular location">
    <subcellularLocation>
        <location evidence="1">Cell inner membrane</location>
        <topology evidence="1">Single-pass membrane protein</topology>
        <orientation evidence="1">Periplasmic side</orientation>
    </subcellularLocation>
</comment>
<dbReference type="Pfam" id="PF03544">
    <property type="entry name" value="TonB_C"/>
    <property type="match status" value="1"/>
</dbReference>
<dbReference type="GO" id="GO:0015031">
    <property type="term" value="P:protein transport"/>
    <property type="evidence" value="ECO:0007669"/>
    <property type="project" value="UniProtKB-KW"/>
</dbReference>
<proteinExistence type="inferred from homology"/>
<dbReference type="InterPro" id="IPR051045">
    <property type="entry name" value="TonB-dependent_transducer"/>
</dbReference>
<evidence type="ECO:0000256" key="10">
    <source>
        <dbReference type="SAM" id="Phobius"/>
    </source>
</evidence>
<evidence type="ECO:0000256" key="9">
    <source>
        <dbReference type="ARBA" id="ARBA00023136"/>
    </source>
</evidence>
<comment type="similarity">
    <text evidence="2">Belongs to the TonB family.</text>
</comment>
<dbReference type="GO" id="GO:0098797">
    <property type="term" value="C:plasma membrane protein complex"/>
    <property type="evidence" value="ECO:0007669"/>
    <property type="project" value="TreeGrafter"/>
</dbReference>
<dbReference type="InterPro" id="IPR006260">
    <property type="entry name" value="TonB/TolA_C"/>
</dbReference>
<dbReference type="PANTHER" id="PTHR33446">
    <property type="entry name" value="PROTEIN TONB-RELATED"/>
    <property type="match status" value="1"/>
</dbReference>
<keyword evidence="5" id="KW-0997">Cell inner membrane</keyword>
<evidence type="ECO:0000256" key="8">
    <source>
        <dbReference type="ARBA" id="ARBA00022989"/>
    </source>
</evidence>
<feature type="transmembrane region" description="Helical" evidence="10">
    <location>
        <begin position="31"/>
        <end position="50"/>
    </location>
</feature>
<organism evidence="12 13">
    <name type="scientific">Imtechella halotolerans K1</name>
    <dbReference type="NCBI Taxonomy" id="946077"/>
    <lineage>
        <taxon>Bacteria</taxon>
        <taxon>Pseudomonadati</taxon>
        <taxon>Bacteroidota</taxon>
        <taxon>Flavobacteriia</taxon>
        <taxon>Flavobacteriales</taxon>
        <taxon>Flavobacteriaceae</taxon>
        <taxon>Imtechella</taxon>
    </lineage>
</organism>
<comment type="caution">
    <text evidence="12">The sequence shown here is derived from an EMBL/GenBank/DDBJ whole genome shotgun (WGS) entry which is preliminary data.</text>
</comment>
<keyword evidence="4" id="KW-1003">Cell membrane</keyword>
<dbReference type="GO" id="GO:0031992">
    <property type="term" value="F:energy transducer activity"/>
    <property type="evidence" value="ECO:0007669"/>
    <property type="project" value="TreeGrafter"/>
</dbReference>
<name>I0W9F2_9FLAO</name>
<evidence type="ECO:0000313" key="13">
    <source>
        <dbReference type="Proteomes" id="UP000005938"/>
    </source>
</evidence>
<dbReference type="eggNOG" id="COG0810">
    <property type="taxonomic scope" value="Bacteria"/>
</dbReference>
<dbReference type="NCBIfam" id="TIGR01352">
    <property type="entry name" value="tonB_Cterm"/>
    <property type="match status" value="1"/>
</dbReference>
<dbReference type="STRING" id="946077.W5A_10744"/>
<accession>I0W9F2</accession>
<sequence length="255" mass="28667">MKNNHSRANGHKLDHSSLLEKKRSVSLQKRGYLHFPLGLITSLLLCYFLLEASFTMATPTIETASHTEDLLWLETTPPVIPVKKEIPQKRQTSAVVITDLLTISDIDNPTEDVFTTTLLTDSIEVITPPEIHVIEDPEEVFIFDHVESKPMFAECENVEAKDQLACFKKQLDKHVLKTFKYPLEAKNLQIQGKVYVVFKINKDGTVSIMNTKGPAKLLEAEAERIIEKLPPLIPGKSGGRSVSVSFAYPIVFKLQ</sequence>
<dbReference type="PANTHER" id="PTHR33446:SF2">
    <property type="entry name" value="PROTEIN TONB"/>
    <property type="match status" value="1"/>
</dbReference>
<keyword evidence="7" id="KW-0653">Protein transport</keyword>
<dbReference type="Proteomes" id="UP000005938">
    <property type="component" value="Unassembled WGS sequence"/>
</dbReference>
<dbReference type="EMBL" id="AJJU01000023">
    <property type="protein sequence ID" value="EID73018.1"/>
    <property type="molecule type" value="Genomic_DNA"/>
</dbReference>
<evidence type="ECO:0000256" key="3">
    <source>
        <dbReference type="ARBA" id="ARBA00022448"/>
    </source>
</evidence>
<evidence type="ECO:0000259" key="11">
    <source>
        <dbReference type="PROSITE" id="PS52015"/>
    </source>
</evidence>
<evidence type="ECO:0000256" key="7">
    <source>
        <dbReference type="ARBA" id="ARBA00022927"/>
    </source>
</evidence>
<evidence type="ECO:0000256" key="4">
    <source>
        <dbReference type="ARBA" id="ARBA00022475"/>
    </source>
</evidence>
<keyword evidence="8 10" id="KW-1133">Transmembrane helix</keyword>
<evidence type="ECO:0000256" key="2">
    <source>
        <dbReference type="ARBA" id="ARBA00006555"/>
    </source>
</evidence>
<evidence type="ECO:0000256" key="1">
    <source>
        <dbReference type="ARBA" id="ARBA00004383"/>
    </source>
</evidence>
<protein>
    <submittedName>
        <fullName evidence="12">Tonb family protein</fullName>
    </submittedName>
</protein>
<dbReference type="SUPFAM" id="SSF74653">
    <property type="entry name" value="TolA/TonB C-terminal domain"/>
    <property type="match status" value="1"/>
</dbReference>
<keyword evidence="3" id="KW-0813">Transport</keyword>
<keyword evidence="13" id="KW-1185">Reference proteome</keyword>
<evidence type="ECO:0000313" key="12">
    <source>
        <dbReference type="EMBL" id="EID73018.1"/>
    </source>
</evidence>
<dbReference type="OrthoDB" id="1522859at2"/>
<gene>
    <name evidence="12" type="ORF">W5A_10744</name>
</gene>
<evidence type="ECO:0000256" key="6">
    <source>
        <dbReference type="ARBA" id="ARBA00022692"/>
    </source>
</evidence>